<dbReference type="PATRIC" id="fig|1286171.3.peg.1070"/>
<dbReference type="HOGENOM" id="CLU_039609_0_1_9"/>
<sequence length="346" mass="37017">MYEDETVEIILNRMLARVPDTINKSEGSLIYDAIAPAAVELAQAYLELEAVSRSFALDTASGDALTELCYQNGTFRKSAKRAVRKGVFNVAVTIGTKFIGGNNIYVVLKNITGFEYELECEDAGEIGNSYIGSITPVEYIEGLTSAMLTSVLIPGAEEETDDQLRERHRQKITSPPQDGNVAQYKAWAEANENIGVAKVFPLWNGGNTVKVAITNRLYQVAEASLVSEFQNYLDPGSAGLGNGVAPIGTKVTVTGGTAKNIDVVGNIILTEGYTEPEGVADIIRDYFASITFVKDSVNYIRVASAVIDAPSIASLSNFTVNGGTVDVPLVGEEIPVLNSLSLTVVS</sequence>
<dbReference type="Pfam" id="PF26078">
    <property type="entry name" value="Baseplate_J_M"/>
    <property type="match status" value="1"/>
</dbReference>
<keyword evidence="3" id="KW-1185">Reference proteome</keyword>
<name>W8TJL4_PEPAC</name>
<dbReference type="PANTHER" id="PTHR37829">
    <property type="entry name" value="PHAGE-LIKE ELEMENT PBSX PROTEIN XKDT"/>
    <property type="match status" value="1"/>
</dbReference>
<evidence type="ECO:0000313" key="3">
    <source>
        <dbReference type="Proteomes" id="UP000019591"/>
    </source>
</evidence>
<reference evidence="2 3" key="1">
    <citation type="journal article" date="2014" name="Genome Announc.">
        <title>Complete Genome Sequence of Amino Acid-Utilizing Eubacterium acidaminophilum al-2 (DSM 3953).</title>
        <authorList>
            <person name="Poehlein A."/>
            <person name="Andreesen J.R."/>
            <person name="Daniel R."/>
        </authorList>
    </citation>
    <scope>NUCLEOTIDE SEQUENCE [LARGE SCALE GENOMIC DNA]</scope>
    <source>
        <strain evidence="2 3">DSM 3953</strain>
    </source>
</reference>
<dbReference type="InterPro" id="IPR052399">
    <property type="entry name" value="Phage_Baseplate_Assmbl_Protein"/>
</dbReference>
<organism evidence="2 3">
    <name type="scientific">Peptoclostridium acidaminophilum DSM 3953</name>
    <dbReference type="NCBI Taxonomy" id="1286171"/>
    <lineage>
        <taxon>Bacteria</taxon>
        <taxon>Bacillati</taxon>
        <taxon>Bacillota</taxon>
        <taxon>Clostridia</taxon>
        <taxon>Peptostreptococcales</taxon>
        <taxon>Peptoclostridiaceae</taxon>
        <taxon>Peptoclostridium</taxon>
    </lineage>
</organism>
<protein>
    <submittedName>
        <fullName evidence="2">Baseplate J family protein</fullName>
    </submittedName>
</protein>
<evidence type="ECO:0000259" key="1">
    <source>
        <dbReference type="Pfam" id="PF26078"/>
    </source>
</evidence>
<dbReference type="PANTHER" id="PTHR37829:SF3">
    <property type="entry name" value="PROTEIN JAYE-RELATED"/>
    <property type="match status" value="1"/>
</dbReference>
<dbReference type="KEGG" id="eac:EAL2_c11190"/>
<dbReference type="OrthoDB" id="2554267at2"/>
<feature type="domain" description="Baseplate J-like central" evidence="1">
    <location>
        <begin position="178"/>
        <end position="254"/>
    </location>
</feature>
<dbReference type="eggNOG" id="COG3299">
    <property type="taxonomic scope" value="Bacteria"/>
</dbReference>
<accession>W8TJL4</accession>
<dbReference type="EMBL" id="CP007452">
    <property type="protein sequence ID" value="AHM56417.1"/>
    <property type="molecule type" value="Genomic_DNA"/>
</dbReference>
<gene>
    <name evidence="2" type="ORF">EAL2_c11190</name>
</gene>
<dbReference type="AlphaFoldDB" id="W8TJL4"/>
<dbReference type="Proteomes" id="UP000019591">
    <property type="component" value="Chromosome"/>
</dbReference>
<dbReference type="InterPro" id="IPR058531">
    <property type="entry name" value="Baseplate_J_M"/>
</dbReference>
<evidence type="ECO:0000313" key="2">
    <source>
        <dbReference type="EMBL" id="AHM56417.1"/>
    </source>
</evidence>
<dbReference type="RefSeq" id="WP_025435422.1">
    <property type="nucleotide sequence ID" value="NZ_CP007452.1"/>
</dbReference>
<proteinExistence type="predicted"/>
<dbReference type="STRING" id="1286171.EAL2_c11190"/>